<dbReference type="SUPFAM" id="SSF49777">
    <property type="entry name" value="PEBP-like"/>
    <property type="match status" value="1"/>
</dbReference>
<gene>
    <name evidence="2" type="ORF">H4W81_006788</name>
</gene>
<comment type="similarity">
    <text evidence="1">Belongs to the UPF0098 family.</text>
</comment>
<reference evidence="2 3" key="1">
    <citation type="submission" date="2020-10" db="EMBL/GenBank/DDBJ databases">
        <title>Sequencing the genomes of 1000 actinobacteria strains.</title>
        <authorList>
            <person name="Klenk H.-P."/>
        </authorList>
    </citation>
    <scope>NUCLEOTIDE SEQUENCE [LARGE SCALE GENOMIC DNA]</scope>
    <source>
        <strain evidence="2 3">DSM 43748</strain>
    </source>
</reference>
<proteinExistence type="inferred from homology"/>
<dbReference type="CDD" id="cd00865">
    <property type="entry name" value="PEBP_bact_arch"/>
    <property type="match status" value="1"/>
</dbReference>
<accession>A0ABR9KPR3</accession>
<dbReference type="Proteomes" id="UP000661607">
    <property type="component" value="Unassembled WGS sequence"/>
</dbReference>
<dbReference type="InterPro" id="IPR008914">
    <property type="entry name" value="PEBP"/>
</dbReference>
<dbReference type="RefSeq" id="WP_192778465.1">
    <property type="nucleotide sequence ID" value="NZ_BAAASY010000028.1"/>
</dbReference>
<sequence>MAGTTLLSTAFNDHALIPRAYSGGAVSPELQWSQVPDETAEPALLCEDPDAPGGTFTYRLVVGIPPGTNELESGAELTGCAVGRDDFGRYFFRLYALSAPTGLGEGFSAKDFRRAIEGDVLASGTLVGTYGR</sequence>
<protein>
    <submittedName>
        <fullName evidence="2">Phosphatidylethanolamine-binding protein (PEBP) family uncharacterized protein</fullName>
    </submittedName>
</protein>
<name>A0ABR9KPR3_9ACTN</name>
<evidence type="ECO:0000256" key="1">
    <source>
        <dbReference type="ARBA" id="ARBA00007120"/>
    </source>
</evidence>
<evidence type="ECO:0000313" key="2">
    <source>
        <dbReference type="EMBL" id="MBE1564009.1"/>
    </source>
</evidence>
<dbReference type="Gene3D" id="3.90.280.10">
    <property type="entry name" value="PEBP-like"/>
    <property type="match status" value="1"/>
</dbReference>
<dbReference type="InterPro" id="IPR036610">
    <property type="entry name" value="PEBP-like_sf"/>
</dbReference>
<comment type="caution">
    <text evidence="2">The sequence shown here is derived from an EMBL/GenBank/DDBJ whole genome shotgun (WGS) entry which is preliminary data.</text>
</comment>
<dbReference type="InterPro" id="IPR005247">
    <property type="entry name" value="YbhB_YbcL/LppC-like"/>
</dbReference>
<keyword evidence="3" id="KW-1185">Reference proteome</keyword>
<evidence type="ECO:0000313" key="3">
    <source>
        <dbReference type="Proteomes" id="UP000661607"/>
    </source>
</evidence>
<dbReference type="EMBL" id="JADBEF010000001">
    <property type="protein sequence ID" value="MBE1564009.1"/>
    <property type="molecule type" value="Genomic_DNA"/>
</dbReference>
<dbReference type="Pfam" id="PF01161">
    <property type="entry name" value="PBP"/>
    <property type="match status" value="1"/>
</dbReference>
<organism evidence="2 3">
    <name type="scientific">Nonomuraea africana</name>
    <dbReference type="NCBI Taxonomy" id="46171"/>
    <lineage>
        <taxon>Bacteria</taxon>
        <taxon>Bacillati</taxon>
        <taxon>Actinomycetota</taxon>
        <taxon>Actinomycetes</taxon>
        <taxon>Streptosporangiales</taxon>
        <taxon>Streptosporangiaceae</taxon>
        <taxon>Nonomuraea</taxon>
    </lineage>
</organism>